<dbReference type="HOGENOM" id="CLU_780907_0_0_1"/>
<reference evidence="2 3" key="1">
    <citation type="journal article" date="2008" name="Nature">
        <title>The genome of Laccaria bicolor provides insights into mycorrhizal symbiosis.</title>
        <authorList>
            <person name="Martin F."/>
            <person name="Aerts A."/>
            <person name="Ahren D."/>
            <person name="Brun A."/>
            <person name="Danchin E.G.J."/>
            <person name="Duchaussoy F."/>
            <person name="Gibon J."/>
            <person name="Kohler A."/>
            <person name="Lindquist E."/>
            <person name="Pereda V."/>
            <person name="Salamov A."/>
            <person name="Shapiro H.J."/>
            <person name="Wuyts J."/>
            <person name="Blaudez D."/>
            <person name="Buee M."/>
            <person name="Brokstein P."/>
            <person name="Canbaeck B."/>
            <person name="Cohen D."/>
            <person name="Courty P.E."/>
            <person name="Coutinho P.M."/>
            <person name="Delaruelle C."/>
            <person name="Detter J.C."/>
            <person name="Deveau A."/>
            <person name="DiFazio S."/>
            <person name="Duplessis S."/>
            <person name="Fraissinet-Tachet L."/>
            <person name="Lucic E."/>
            <person name="Frey-Klett P."/>
            <person name="Fourrey C."/>
            <person name="Feussner I."/>
            <person name="Gay G."/>
            <person name="Grimwood J."/>
            <person name="Hoegger P.J."/>
            <person name="Jain P."/>
            <person name="Kilaru S."/>
            <person name="Labbe J."/>
            <person name="Lin Y.C."/>
            <person name="Legue V."/>
            <person name="Le Tacon F."/>
            <person name="Marmeisse R."/>
            <person name="Melayah D."/>
            <person name="Montanini B."/>
            <person name="Muratet M."/>
            <person name="Nehls U."/>
            <person name="Niculita-Hirzel H."/>
            <person name="Oudot-Le Secq M.P."/>
            <person name="Peter M."/>
            <person name="Quesneville H."/>
            <person name="Rajashekar B."/>
            <person name="Reich M."/>
            <person name="Rouhier N."/>
            <person name="Schmutz J."/>
            <person name="Yin T."/>
            <person name="Chalot M."/>
            <person name="Henrissat B."/>
            <person name="Kuees U."/>
            <person name="Lucas S."/>
            <person name="Van de Peer Y."/>
            <person name="Podila G.K."/>
            <person name="Polle A."/>
            <person name="Pukkila P.J."/>
            <person name="Richardson P.M."/>
            <person name="Rouze P."/>
            <person name="Sanders I.R."/>
            <person name="Stajich J.E."/>
            <person name="Tunlid A."/>
            <person name="Tuskan G."/>
            <person name="Grigoriev I.V."/>
        </authorList>
    </citation>
    <scope>NUCLEOTIDE SEQUENCE [LARGE SCALE GENOMIC DNA]</scope>
    <source>
        <strain evidence="3">S238N-H82 / ATCC MYA-4686</strain>
    </source>
</reference>
<keyword evidence="3" id="KW-1185">Reference proteome</keyword>
<dbReference type="EMBL" id="DS547109">
    <property type="protein sequence ID" value="EDR06295.1"/>
    <property type="molecule type" value="Genomic_DNA"/>
</dbReference>
<gene>
    <name evidence="2" type="ORF">LACBIDRAFT_328970</name>
</gene>
<dbReference type="KEGG" id="lbc:LACBIDRAFT_328970"/>
<dbReference type="InParanoid" id="B0DGM1"/>
<dbReference type="AlphaFoldDB" id="B0DGM1"/>
<accession>B0DGM1</accession>
<proteinExistence type="predicted"/>
<organism evidence="3">
    <name type="scientific">Laccaria bicolor (strain S238N-H82 / ATCC MYA-4686)</name>
    <name type="common">Bicoloured deceiver</name>
    <name type="synonym">Laccaria laccata var. bicolor</name>
    <dbReference type="NCBI Taxonomy" id="486041"/>
    <lineage>
        <taxon>Eukaryota</taxon>
        <taxon>Fungi</taxon>
        <taxon>Dikarya</taxon>
        <taxon>Basidiomycota</taxon>
        <taxon>Agaricomycotina</taxon>
        <taxon>Agaricomycetes</taxon>
        <taxon>Agaricomycetidae</taxon>
        <taxon>Agaricales</taxon>
        <taxon>Agaricineae</taxon>
        <taxon>Hydnangiaceae</taxon>
        <taxon>Laccaria</taxon>
    </lineage>
</organism>
<feature type="region of interest" description="Disordered" evidence="1">
    <location>
        <begin position="335"/>
        <end position="355"/>
    </location>
</feature>
<evidence type="ECO:0000256" key="1">
    <source>
        <dbReference type="SAM" id="MobiDB-lite"/>
    </source>
</evidence>
<dbReference type="GeneID" id="6078805"/>
<dbReference type="RefSeq" id="XP_001883156.1">
    <property type="nucleotide sequence ID" value="XM_001883121.1"/>
</dbReference>
<sequence>MACGVMAIFGQLPKQLEKLLCLSVKFYPIYWKEYCTAASHVIVSHMKTTCFRAAQISYKHQYPAREVDSDMSKTLHLSLITQSMSKPSNDWGFPRLSRRFRPVYLNACSAELRRKVSGKSRNLRPSERVVWKAANENSFFLHLDIFLAVLLQMNLHLQIFTRSQFSGRYWAACFPFESRRDHRELSHRNRRRKETLSIRDWLLENFWLVLKDRCRHNPSGCDDCEQNWRMPKRSESYCYYLKIQTDLRKLGLSTNVVSDFADVLEVTRLDKTYKDNSSFSTILLRFSFILRDNFHLSSGKMQTLTFERNVVTNTSVFLHSACHDLFGLFSTRTSPNESKRATSHKLTSRSKNLAS</sequence>
<dbReference type="Proteomes" id="UP000001194">
    <property type="component" value="Unassembled WGS sequence"/>
</dbReference>
<name>B0DGM1_LACBS</name>
<protein>
    <submittedName>
        <fullName evidence="2">Predicted protein</fullName>
    </submittedName>
</protein>
<evidence type="ECO:0000313" key="3">
    <source>
        <dbReference type="Proteomes" id="UP000001194"/>
    </source>
</evidence>
<evidence type="ECO:0000313" key="2">
    <source>
        <dbReference type="EMBL" id="EDR06295.1"/>
    </source>
</evidence>